<comment type="caution">
    <text evidence="1">The sequence shown here is derived from an EMBL/GenBank/DDBJ whole genome shotgun (WGS) entry which is preliminary data.</text>
</comment>
<protein>
    <submittedName>
        <fullName evidence="1">Uncharacterized protein</fullName>
    </submittedName>
</protein>
<dbReference type="AlphaFoldDB" id="A0AAE4CEZ9"/>
<keyword evidence="2" id="KW-1185">Reference proteome</keyword>
<gene>
    <name evidence="1" type="ORF">J2S41_005913</name>
</gene>
<dbReference type="RefSeq" id="WP_310372500.1">
    <property type="nucleotide sequence ID" value="NZ_JAVDYB010000001.1"/>
</dbReference>
<proteinExistence type="predicted"/>
<name>A0AAE4CEZ9_9ACTN</name>
<dbReference type="Proteomes" id="UP001183643">
    <property type="component" value="Unassembled WGS sequence"/>
</dbReference>
<reference evidence="1" key="1">
    <citation type="submission" date="2023-07" db="EMBL/GenBank/DDBJ databases">
        <title>Sequencing the genomes of 1000 actinobacteria strains.</title>
        <authorList>
            <person name="Klenk H.-P."/>
        </authorList>
    </citation>
    <scope>NUCLEOTIDE SEQUENCE</scope>
    <source>
        <strain evidence="1">DSM 44707</strain>
    </source>
</reference>
<evidence type="ECO:0000313" key="1">
    <source>
        <dbReference type="EMBL" id="MDR7279135.1"/>
    </source>
</evidence>
<evidence type="ECO:0000313" key="2">
    <source>
        <dbReference type="Proteomes" id="UP001183643"/>
    </source>
</evidence>
<sequence length="92" mass="9606">MAADLDATTEAVNIRLRAALASSPPPASLAALADIPLLLADAHRLSTTARLARLELANLRAAARATLAAHHDGEADPLAYLRDELDATETGR</sequence>
<dbReference type="EMBL" id="JAVDYB010000001">
    <property type="protein sequence ID" value="MDR7279135.1"/>
    <property type="molecule type" value="Genomic_DNA"/>
</dbReference>
<organism evidence="1 2">
    <name type="scientific">Catenuloplanes atrovinosus</name>
    <dbReference type="NCBI Taxonomy" id="137266"/>
    <lineage>
        <taxon>Bacteria</taxon>
        <taxon>Bacillati</taxon>
        <taxon>Actinomycetota</taxon>
        <taxon>Actinomycetes</taxon>
        <taxon>Micromonosporales</taxon>
        <taxon>Micromonosporaceae</taxon>
        <taxon>Catenuloplanes</taxon>
    </lineage>
</organism>
<accession>A0AAE4CEZ9</accession>